<accession>A0A085JMH9</accession>
<gene>
    <name evidence="1" type="ORF">GTPT_0774</name>
</gene>
<evidence type="ECO:0000313" key="1">
    <source>
        <dbReference type="EMBL" id="KFD21675.1"/>
    </source>
</evidence>
<proteinExistence type="predicted"/>
<organism evidence="1 2">
    <name type="scientific">Tatumella ptyseos ATCC 33301</name>
    <dbReference type="NCBI Taxonomy" id="1005995"/>
    <lineage>
        <taxon>Bacteria</taxon>
        <taxon>Pseudomonadati</taxon>
        <taxon>Pseudomonadota</taxon>
        <taxon>Gammaproteobacteria</taxon>
        <taxon>Enterobacterales</taxon>
        <taxon>Erwiniaceae</taxon>
        <taxon>Tatumella</taxon>
    </lineage>
</organism>
<dbReference type="EMBL" id="JMPR01000013">
    <property type="protein sequence ID" value="KFD21675.1"/>
    <property type="molecule type" value="Genomic_DNA"/>
</dbReference>
<dbReference type="Pfam" id="PF11254">
    <property type="entry name" value="DUF3053"/>
    <property type="match status" value="1"/>
</dbReference>
<reference evidence="1 2" key="1">
    <citation type="submission" date="2014-05" db="EMBL/GenBank/DDBJ databases">
        <title>ATOL: Assembling a taxonomically balanced genome-scale reconstruction of the evolutionary history of the Enterobacteriaceae.</title>
        <authorList>
            <person name="Plunkett G.III."/>
            <person name="Neeno-Eckwall E.C."/>
            <person name="Glasner J.D."/>
            <person name="Perna N.T."/>
        </authorList>
    </citation>
    <scope>NUCLEOTIDE SEQUENCE [LARGE SCALE GENOMIC DNA]</scope>
    <source>
        <strain evidence="1 2">ATCC 33301</strain>
    </source>
</reference>
<protein>
    <submittedName>
        <fullName evidence="1">Putative exported protein</fullName>
    </submittedName>
</protein>
<dbReference type="RefSeq" id="WP_025904136.1">
    <property type="nucleotide sequence ID" value="NZ_ATMJ01000030.1"/>
</dbReference>
<sequence>MTSGIFRVTKQAGLLLTTLFIVFQLSGCGDKEAESRQAFSNFLQNTVMRSSSQLPTLSESQKKSFGSFTGDYAILYGFSQQLNRAMNDGVRPVTDELSAIRVPADYLSHRDPLRQAAGALNVVTQQVQNARNLADSSRTSIKLPADLQKTYDEAYAKVVTQPAETVLPLLPQLQTLAQAVVDTGDFLQAQNNNVSFAGNSVQLSSQDQVKQYNALMSQITSAAPVLNQLQPLLSNHQ</sequence>
<dbReference type="InterPro" id="IPR021413">
    <property type="entry name" value="DUF3053"/>
</dbReference>
<keyword evidence="2" id="KW-1185">Reference proteome</keyword>
<name>A0A085JMH9_9GAMM</name>
<dbReference type="AlphaFoldDB" id="A0A085JMH9"/>
<dbReference type="eggNOG" id="ENOG502ZAGZ">
    <property type="taxonomic scope" value="Bacteria"/>
</dbReference>
<dbReference type="OrthoDB" id="8821151at2"/>
<dbReference type="Proteomes" id="UP000028602">
    <property type="component" value="Unassembled WGS sequence"/>
</dbReference>
<evidence type="ECO:0000313" key="2">
    <source>
        <dbReference type="Proteomes" id="UP000028602"/>
    </source>
</evidence>
<comment type="caution">
    <text evidence="1">The sequence shown here is derived from an EMBL/GenBank/DDBJ whole genome shotgun (WGS) entry which is preliminary data.</text>
</comment>